<gene>
    <name evidence="1" type="ORF">TGEB3V08_LOCUS3803</name>
</gene>
<protein>
    <submittedName>
        <fullName evidence="1">Uncharacterized protein</fullName>
    </submittedName>
</protein>
<proteinExistence type="predicted"/>
<accession>A0A7R9JW86</accession>
<dbReference type="EMBL" id="OE840241">
    <property type="protein sequence ID" value="CAD7589911.1"/>
    <property type="molecule type" value="Genomic_DNA"/>
</dbReference>
<name>A0A7R9JW86_TIMGE</name>
<dbReference type="AlphaFoldDB" id="A0A7R9JW86"/>
<organism evidence="1">
    <name type="scientific">Timema genevievae</name>
    <name type="common">Walking stick</name>
    <dbReference type="NCBI Taxonomy" id="629358"/>
    <lineage>
        <taxon>Eukaryota</taxon>
        <taxon>Metazoa</taxon>
        <taxon>Ecdysozoa</taxon>
        <taxon>Arthropoda</taxon>
        <taxon>Hexapoda</taxon>
        <taxon>Insecta</taxon>
        <taxon>Pterygota</taxon>
        <taxon>Neoptera</taxon>
        <taxon>Polyneoptera</taxon>
        <taxon>Phasmatodea</taxon>
        <taxon>Timematodea</taxon>
        <taxon>Timematoidea</taxon>
        <taxon>Timematidae</taxon>
        <taxon>Timema</taxon>
    </lineage>
</organism>
<sequence length="194" mass="22033">MNKVKIEKAFEIHIEEDVRDLYELLLQKEALENRLGQHEVVRKSNRSPSLRLRFGRRADPSIAQSSLVYCENDALNHTANKAGWGKVSSDYNNNAIIRGVFSPVFSRSSVVERKYNVNEILKAVSEYEDNILANSEAELRAELILWLRKWEIIQSDSGIIPENAVQALQQCDKAFFLNAAAFADHSSIEVPSEN</sequence>
<reference evidence="1" key="1">
    <citation type="submission" date="2020-11" db="EMBL/GenBank/DDBJ databases">
        <authorList>
            <person name="Tran Van P."/>
        </authorList>
    </citation>
    <scope>NUCLEOTIDE SEQUENCE</scope>
</reference>
<evidence type="ECO:0000313" key="1">
    <source>
        <dbReference type="EMBL" id="CAD7589911.1"/>
    </source>
</evidence>